<feature type="non-terminal residue" evidence="2">
    <location>
        <position position="1"/>
    </location>
</feature>
<proteinExistence type="predicted"/>
<protein>
    <submittedName>
        <fullName evidence="2">Uncharacterized protein</fullName>
    </submittedName>
</protein>
<dbReference type="AlphaFoldDB" id="A0A8S3I1H4"/>
<accession>A0A8S3I1H4</accession>
<dbReference type="Proteomes" id="UP000681720">
    <property type="component" value="Unassembled WGS sequence"/>
</dbReference>
<sequence>DLNSLILNNSFGAPTPKSVPSETAKTSVSLTTLIIPD</sequence>
<evidence type="ECO:0000313" key="3">
    <source>
        <dbReference type="Proteomes" id="UP000681720"/>
    </source>
</evidence>
<name>A0A8S3I1H4_9BILA</name>
<evidence type="ECO:0000256" key="1">
    <source>
        <dbReference type="SAM" id="MobiDB-lite"/>
    </source>
</evidence>
<dbReference type="EMBL" id="CAJOBJ010337104">
    <property type="protein sequence ID" value="CAF5190320.1"/>
    <property type="molecule type" value="Genomic_DNA"/>
</dbReference>
<feature type="region of interest" description="Disordered" evidence="1">
    <location>
        <begin position="1"/>
        <end position="23"/>
    </location>
</feature>
<comment type="caution">
    <text evidence="2">The sequence shown here is derived from an EMBL/GenBank/DDBJ whole genome shotgun (WGS) entry which is preliminary data.</text>
</comment>
<organism evidence="2 3">
    <name type="scientific">Rotaria magnacalcarata</name>
    <dbReference type="NCBI Taxonomy" id="392030"/>
    <lineage>
        <taxon>Eukaryota</taxon>
        <taxon>Metazoa</taxon>
        <taxon>Spiralia</taxon>
        <taxon>Gnathifera</taxon>
        <taxon>Rotifera</taxon>
        <taxon>Eurotatoria</taxon>
        <taxon>Bdelloidea</taxon>
        <taxon>Philodinida</taxon>
        <taxon>Philodinidae</taxon>
        <taxon>Rotaria</taxon>
    </lineage>
</organism>
<reference evidence="2" key="1">
    <citation type="submission" date="2021-02" db="EMBL/GenBank/DDBJ databases">
        <authorList>
            <person name="Nowell W R."/>
        </authorList>
    </citation>
    <scope>NUCLEOTIDE SEQUENCE</scope>
</reference>
<gene>
    <name evidence="2" type="ORF">GIL414_LOCUS72768</name>
</gene>
<evidence type="ECO:0000313" key="2">
    <source>
        <dbReference type="EMBL" id="CAF5190320.1"/>
    </source>
</evidence>